<feature type="domain" description="Fluoroacetyl-CoA-specific thioesterase-like" evidence="3">
    <location>
        <begin position="11"/>
        <end position="113"/>
    </location>
</feature>
<dbReference type="AlphaFoldDB" id="A0A2R8A0F6"/>
<evidence type="ECO:0000256" key="1">
    <source>
        <dbReference type="PIRSR" id="PIRSR014972-1"/>
    </source>
</evidence>
<dbReference type="SUPFAM" id="SSF54637">
    <property type="entry name" value="Thioesterase/thiol ester dehydrase-isomerase"/>
    <property type="match status" value="1"/>
</dbReference>
<dbReference type="InterPro" id="IPR029069">
    <property type="entry name" value="HotDog_dom_sf"/>
</dbReference>
<accession>A0A2R8A0F6</accession>
<proteinExistence type="predicted"/>
<dbReference type="PANTHER" id="PTHR36934">
    <property type="entry name" value="BLR0278 PROTEIN"/>
    <property type="match status" value="1"/>
</dbReference>
<gene>
    <name evidence="4" type="ORF">CKN69_10420</name>
</gene>
<evidence type="ECO:0000259" key="3">
    <source>
        <dbReference type="Pfam" id="PF22636"/>
    </source>
</evidence>
<feature type="binding site" evidence="2">
    <location>
        <position position="57"/>
    </location>
    <ligand>
        <name>substrate</name>
    </ligand>
</feature>
<evidence type="ECO:0000313" key="5">
    <source>
        <dbReference type="Proteomes" id="UP000297938"/>
    </source>
</evidence>
<sequence length="120" mass="13405">MIEEQSKQFMVKNEDTALHLGSGDLLVLATPRLVAMLENTAKEIPSERLSDDETTVGIEMNLKHVKATPVGKEVTCFVKLTEIKKSILFFDVKAVVDEEMIATGTHIRAIVSRQSFMEKI</sequence>
<feature type="active site" evidence="1">
    <location>
        <position position="30"/>
    </location>
</feature>
<dbReference type="InterPro" id="IPR054485">
    <property type="entry name" value="FlK-like_dom"/>
</dbReference>
<protein>
    <submittedName>
        <fullName evidence="4">Thioesterase</fullName>
    </submittedName>
</protein>
<dbReference type="RefSeq" id="WP_074402686.1">
    <property type="nucleotide sequence ID" value="NZ_CBCPJQ010000001.1"/>
</dbReference>
<evidence type="ECO:0000313" key="4">
    <source>
        <dbReference type="EMBL" id="TFJ25026.1"/>
    </source>
</evidence>
<comment type="caution">
    <text evidence="4">The sequence shown here is derived from an EMBL/GenBank/DDBJ whole genome shotgun (WGS) entry which is preliminary data.</text>
</comment>
<feature type="binding site" evidence="2">
    <location>
        <position position="108"/>
    </location>
    <ligand>
        <name>substrate</name>
    </ligand>
</feature>
<feature type="active site" evidence="1">
    <location>
        <position position="64"/>
    </location>
</feature>
<dbReference type="PIRSF" id="PIRSF014972">
    <property type="entry name" value="FlK"/>
    <property type="match status" value="1"/>
</dbReference>
<reference evidence="4 5" key="1">
    <citation type="journal article" date="2018" name="Int. J. Food Microbiol.">
        <title>Growth of Carnobacterium spp. isolated from chilled vacuum-packaged meat under relevant acidic conditions.</title>
        <authorList>
            <person name="Zhang P."/>
            <person name="Badoni M."/>
            <person name="Ganzle M."/>
            <person name="Yang X."/>
        </authorList>
    </citation>
    <scope>NUCLEOTIDE SEQUENCE [LARGE SCALE GENOMIC DNA]</scope>
    <source>
        <strain evidence="4 5">B2</strain>
    </source>
</reference>
<evidence type="ECO:0000256" key="2">
    <source>
        <dbReference type="PIRSR" id="PIRSR014972-2"/>
    </source>
</evidence>
<dbReference type="STRING" id="2748.CDIV41_320277"/>
<feature type="active site" evidence="1">
    <location>
        <position position="38"/>
    </location>
</feature>
<dbReference type="Gene3D" id="3.10.129.10">
    <property type="entry name" value="Hotdog Thioesterase"/>
    <property type="match status" value="1"/>
</dbReference>
<dbReference type="Proteomes" id="UP000297938">
    <property type="component" value="Unassembled WGS sequence"/>
</dbReference>
<dbReference type="PANTHER" id="PTHR36934:SF1">
    <property type="entry name" value="THIOESTERASE DOMAIN-CONTAINING PROTEIN"/>
    <property type="match status" value="1"/>
</dbReference>
<feature type="binding site" evidence="2">
    <location>
        <position position="57"/>
    </location>
    <ligand>
        <name>CoA</name>
        <dbReference type="ChEBI" id="CHEBI:57287"/>
    </ligand>
</feature>
<dbReference type="Pfam" id="PF22636">
    <property type="entry name" value="FlK"/>
    <property type="match status" value="1"/>
</dbReference>
<name>A0A2R8A0F6_CARDV</name>
<organism evidence="4 5">
    <name type="scientific">Carnobacterium divergens</name>
    <name type="common">Lactobacillus divergens</name>
    <dbReference type="NCBI Taxonomy" id="2748"/>
    <lineage>
        <taxon>Bacteria</taxon>
        <taxon>Bacillati</taxon>
        <taxon>Bacillota</taxon>
        <taxon>Bacilli</taxon>
        <taxon>Lactobacillales</taxon>
        <taxon>Carnobacteriaceae</taxon>
        <taxon>Carnobacterium</taxon>
    </lineage>
</organism>
<dbReference type="InterPro" id="IPR025540">
    <property type="entry name" value="FlK"/>
</dbReference>
<dbReference type="EMBL" id="NRPP01000017">
    <property type="protein sequence ID" value="TFJ25026.1"/>
    <property type="molecule type" value="Genomic_DNA"/>
</dbReference>